<sequence>MYLKQDPSDTFSLLGETGPGLKWFDNLFADVGTAFVGSESRLRMPPPAPPFNIDINAVASEGNQTRGDLSFGANEVSSFTMNLLGGNTADGYWQPGQSLRVILCNTDSTDLPPIGWFAYEYDGGDQIDLIWPNGIAPGLPAVGKCSLYSFFASASGEVEGVTGTIFGSYVENFE</sequence>
<dbReference type="EMBL" id="MFTL01000020">
    <property type="protein sequence ID" value="OGI61391.1"/>
    <property type="molecule type" value="Genomic_DNA"/>
</dbReference>
<accession>A0A1F6UVI7</accession>
<proteinExistence type="predicted"/>
<dbReference type="Proteomes" id="UP000182253">
    <property type="component" value="Unassembled WGS sequence"/>
</dbReference>
<evidence type="ECO:0000313" key="2">
    <source>
        <dbReference type="Proteomes" id="UP000182253"/>
    </source>
</evidence>
<dbReference type="STRING" id="1801735.A2645_01740"/>
<comment type="caution">
    <text evidence="1">The sequence shown here is derived from an EMBL/GenBank/DDBJ whole genome shotgun (WGS) entry which is preliminary data.</text>
</comment>
<dbReference type="AlphaFoldDB" id="A0A1F6UVI7"/>
<reference evidence="1 2" key="1">
    <citation type="journal article" date="2016" name="Nat. Commun.">
        <title>Thousands of microbial genomes shed light on interconnected biogeochemical processes in an aquifer system.</title>
        <authorList>
            <person name="Anantharaman K."/>
            <person name="Brown C.T."/>
            <person name="Hug L.A."/>
            <person name="Sharon I."/>
            <person name="Castelle C.J."/>
            <person name="Probst A.J."/>
            <person name="Thomas B.C."/>
            <person name="Singh A."/>
            <person name="Wilkins M.J."/>
            <person name="Karaoz U."/>
            <person name="Brodie E.L."/>
            <person name="Williams K.H."/>
            <person name="Hubbard S.S."/>
            <person name="Banfield J.F."/>
        </authorList>
    </citation>
    <scope>NUCLEOTIDE SEQUENCE [LARGE SCALE GENOMIC DNA]</scope>
</reference>
<gene>
    <name evidence="1" type="ORF">A2645_01740</name>
</gene>
<protein>
    <submittedName>
        <fullName evidence="1">Uncharacterized protein</fullName>
    </submittedName>
</protein>
<organism evidence="1 2">
    <name type="scientific">Candidatus Nomurabacteria bacterium RIFCSPHIGHO2_01_FULL_39_9</name>
    <dbReference type="NCBI Taxonomy" id="1801735"/>
    <lineage>
        <taxon>Bacteria</taxon>
        <taxon>Candidatus Nomuraibacteriota</taxon>
    </lineage>
</organism>
<name>A0A1F6UVI7_9BACT</name>
<evidence type="ECO:0000313" key="1">
    <source>
        <dbReference type="EMBL" id="OGI61391.1"/>
    </source>
</evidence>